<dbReference type="EMBL" id="JBHSDR010000004">
    <property type="protein sequence ID" value="MFC4294972.1"/>
    <property type="molecule type" value="Genomic_DNA"/>
</dbReference>
<reference evidence="3" key="1">
    <citation type="journal article" date="2019" name="Int. J. Syst. Evol. Microbiol.">
        <title>The Global Catalogue of Microorganisms (GCM) 10K type strain sequencing project: providing services to taxonomists for standard genome sequencing and annotation.</title>
        <authorList>
            <consortium name="The Broad Institute Genomics Platform"/>
            <consortium name="The Broad Institute Genome Sequencing Center for Infectious Disease"/>
            <person name="Wu L."/>
            <person name="Ma J."/>
        </authorList>
    </citation>
    <scope>NUCLEOTIDE SEQUENCE [LARGE SCALE GENOMIC DNA]</scope>
    <source>
        <strain evidence="3">CGMCC 1.12989</strain>
    </source>
</reference>
<proteinExistence type="predicted"/>
<feature type="signal peptide" evidence="1">
    <location>
        <begin position="1"/>
        <end position="22"/>
    </location>
</feature>
<dbReference type="Proteomes" id="UP001595828">
    <property type="component" value="Unassembled WGS sequence"/>
</dbReference>
<feature type="chain" id="PRO_5045219996" evidence="1">
    <location>
        <begin position="23"/>
        <end position="176"/>
    </location>
</feature>
<gene>
    <name evidence="2" type="ORF">ACFO0A_07865</name>
</gene>
<evidence type="ECO:0000313" key="2">
    <source>
        <dbReference type="EMBL" id="MFC4294972.1"/>
    </source>
</evidence>
<keyword evidence="3" id="KW-1185">Reference proteome</keyword>
<protein>
    <submittedName>
        <fullName evidence="2">DUF4402 domain-containing protein</fullName>
    </submittedName>
</protein>
<evidence type="ECO:0000256" key="1">
    <source>
        <dbReference type="SAM" id="SignalP"/>
    </source>
</evidence>
<keyword evidence="1" id="KW-0732">Signal</keyword>
<dbReference type="InterPro" id="IPR025514">
    <property type="entry name" value="DUF4402"/>
</dbReference>
<dbReference type="Pfam" id="PF14352">
    <property type="entry name" value="DUF4402"/>
    <property type="match status" value="1"/>
</dbReference>
<name>A0ABV8RNW0_9SPHN</name>
<sequence length="176" mass="18314">MRRLLPLLHVACAALAVFAVPAAGEEAAACKLCLAATKPGSDTDERPLSLEITTGIEFSRLALTGRGEGTAAIDAQSGARRVDHGLIDLGGFALSGRGRITGAPLRSVRIILPTSVTMRTPQGEVAELSDLTTDLAAMPVLDATGTLEFSFGGRLRVDGPTGGNFRGRIPITVEYD</sequence>
<evidence type="ECO:0000313" key="3">
    <source>
        <dbReference type="Proteomes" id="UP001595828"/>
    </source>
</evidence>
<organism evidence="2 3">
    <name type="scientific">Novosphingobium tardum</name>
    <dbReference type="NCBI Taxonomy" id="1538021"/>
    <lineage>
        <taxon>Bacteria</taxon>
        <taxon>Pseudomonadati</taxon>
        <taxon>Pseudomonadota</taxon>
        <taxon>Alphaproteobacteria</taxon>
        <taxon>Sphingomonadales</taxon>
        <taxon>Sphingomonadaceae</taxon>
        <taxon>Novosphingobium</taxon>
    </lineage>
</organism>
<comment type="caution">
    <text evidence="2">The sequence shown here is derived from an EMBL/GenBank/DDBJ whole genome shotgun (WGS) entry which is preliminary data.</text>
</comment>
<accession>A0ABV8RNW0</accession>
<dbReference type="RefSeq" id="WP_379538451.1">
    <property type="nucleotide sequence ID" value="NZ_JBHSDR010000004.1"/>
</dbReference>